<evidence type="ECO:0000313" key="2">
    <source>
        <dbReference type="Proteomes" id="UP000790709"/>
    </source>
</evidence>
<dbReference type="EMBL" id="MU266350">
    <property type="protein sequence ID" value="KAH7928671.1"/>
    <property type="molecule type" value="Genomic_DNA"/>
</dbReference>
<accession>A0ACB8BRU4</accession>
<sequence length="289" mass="32077">MVNTSDHGVAPVLHYEDYYIRGGDVTFHVENYLFRVHRHFFERESVYFSQILASNGEDAVADFDADIGAYTLHDVTSEDFARFLWVFYNPKYRYDTQDIAGWLAILKLANRWGFMSVKGLAIRELEKLEIEPVERICIYKDNGIDHSLLLPSYTALCKRKKLYDHPKALKLDMETVLHLSAARERAQRSAAGRGHLSPTSADASDEEMTTIIMEEFGLVPYSARSNGNGSPVPPSGSGGNPPQNGPALPNLKMPEDKKAAAAAKAAEQGQAKAKQGADGGKAKDTQKRK</sequence>
<reference evidence="1" key="1">
    <citation type="journal article" date="2021" name="New Phytol.">
        <title>Evolutionary innovations through gain and loss of genes in the ectomycorrhizal Boletales.</title>
        <authorList>
            <person name="Wu G."/>
            <person name="Miyauchi S."/>
            <person name="Morin E."/>
            <person name="Kuo A."/>
            <person name="Drula E."/>
            <person name="Varga T."/>
            <person name="Kohler A."/>
            <person name="Feng B."/>
            <person name="Cao Y."/>
            <person name="Lipzen A."/>
            <person name="Daum C."/>
            <person name="Hundley H."/>
            <person name="Pangilinan J."/>
            <person name="Johnson J."/>
            <person name="Barry K."/>
            <person name="LaButti K."/>
            <person name="Ng V."/>
            <person name="Ahrendt S."/>
            <person name="Min B."/>
            <person name="Choi I.G."/>
            <person name="Park H."/>
            <person name="Plett J.M."/>
            <person name="Magnuson J."/>
            <person name="Spatafora J.W."/>
            <person name="Nagy L.G."/>
            <person name="Henrissat B."/>
            <person name="Grigoriev I.V."/>
            <person name="Yang Z.L."/>
            <person name="Xu J."/>
            <person name="Martin F.M."/>
        </authorList>
    </citation>
    <scope>NUCLEOTIDE SEQUENCE</scope>
    <source>
        <strain evidence="1">KUC20120723A-06</strain>
    </source>
</reference>
<protein>
    <submittedName>
        <fullName evidence="1">Uncharacterized protein</fullName>
    </submittedName>
</protein>
<name>A0ACB8BRU4_9AGAM</name>
<proteinExistence type="predicted"/>
<evidence type="ECO:0000313" key="1">
    <source>
        <dbReference type="EMBL" id="KAH7928671.1"/>
    </source>
</evidence>
<gene>
    <name evidence="1" type="ORF">BV22DRAFT_1030426</name>
</gene>
<dbReference type="Proteomes" id="UP000790709">
    <property type="component" value="Unassembled WGS sequence"/>
</dbReference>
<comment type="caution">
    <text evidence="1">The sequence shown here is derived from an EMBL/GenBank/DDBJ whole genome shotgun (WGS) entry which is preliminary data.</text>
</comment>
<organism evidence="1 2">
    <name type="scientific">Leucogyrophana mollusca</name>
    <dbReference type="NCBI Taxonomy" id="85980"/>
    <lineage>
        <taxon>Eukaryota</taxon>
        <taxon>Fungi</taxon>
        <taxon>Dikarya</taxon>
        <taxon>Basidiomycota</taxon>
        <taxon>Agaricomycotina</taxon>
        <taxon>Agaricomycetes</taxon>
        <taxon>Agaricomycetidae</taxon>
        <taxon>Boletales</taxon>
        <taxon>Boletales incertae sedis</taxon>
        <taxon>Leucogyrophana</taxon>
    </lineage>
</organism>
<keyword evidence="2" id="KW-1185">Reference proteome</keyword>